<proteinExistence type="predicted"/>
<dbReference type="AlphaFoldDB" id="A0AA40JC73"/>
<evidence type="ECO:0000313" key="3">
    <source>
        <dbReference type="Proteomes" id="UP000030475"/>
    </source>
</evidence>
<protein>
    <submittedName>
        <fullName evidence="2">Uncharacterized protein</fullName>
    </submittedName>
</protein>
<comment type="caution">
    <text evidence="2">The sequence shown here is derived from an EMBL/GenBank/DDBJ whole genome shotgun (WGS) entry which is preliminary data.</text>
</comment>
<dbReference type="Proteomes" id="UP000030475">
    <property type="component" value="Unassembled WGS sequence"/>
</dbReference>
<dbReference type="EMBL" id="JQIM01000010">
    <property type="protein sequence ID" value="KGX07868.1"/>
    <property type="molecule type" value="Genomic_DNA"/>
</dbReference>
<name>A0AA40JC73_BURPE</name>
<sequence>MEETVPTIHIGMVRRNILCVKKRQDGNLSHPHCNKIGSRRRSRSDCGNESDDCVAGMTVVRMRAQETARMRAGRRLQ</sequence>
<evidence type="ECO:0000256" key="1">
    <source>
        <dbReference type="SAM" id="MobiDB-lite"/>
    </source>
</evidence>
<evidence type="ECO:0000313" key="2">
    <source>
        <dbReference type="EMBL" id="KGX07868.1"/>
    </source>
</evidence>
<accession>A0AA40JC73</accession>
<feature type="region of interest" description="Disordered" evidence="1">
    <location>
        <begin position="31"/>
        <end position="50"/>
    </location>
</feature>
<organism evidence="2 3">
    <name type="scientific">Burkholderia pseudomallei</name>
    <name type="common">Pseudomonas pseudomallei</name>
    <dbReference type="NCBI Taxonomy" id="28450"/>
    <lineage>
        <taxon>Bacteria</taxon>
        <taxon>Pseudomonadati</taxon>
        <taxon>Pseudomonadota</taxon>
        <taxon>Betaproteobacteria</taxon>
        <taxon>Burkholderiales</taxon>
        <taxon>Burkholderiaceae</taxon>
        <taxon>Burkholderia</taxon>
        <taxon>pseudomallei group</taxon>
    </lineage>
</organism>
<reference evidence="2 3" key="1">
    <citation type="submission" date="2014-08" db="EMBL/GenBank/DDBJ databases">
        <authorList>
            <person name="Bunnell A."/>
            <person name="Chain P.S."/>
            <person name="Chertkov O."/>
            <person name="Currie B.J."/>
            <person name="Daligault H.E."/>
            <person name="Davenport K.W."/>
            <person name="Davis C."/>
            <person name="Gleasner C.D."/>
            <person name="Johnson S.L."/>
            <person name="Kaestli M."/>
            <person name="Koren S."/>
            <person name="Kunde Y.A."/>
            <person name="Mayo M."/>
            <person name="McMurry K.K."/>
            <person name="Price E.P."/>
            <person name="Reitenga K.G."/>
            <person name="Robison R."/>
            <person name="Rosovitz M.J."/>
            <person name="Sarovich D.S."/>
            <person name="Teshima H."/>
        </authorList>
    </citation>
    <scope>NUCLEOTIDE SEQUENCE [LARGE SCALE GENOMIC DNA]</scope>
    <source>
        <strain evidence="2 3">MSHR44</strain>
    </source>
</reference>
<gene>
    <name evidence="2" type="ORF">Y036_1865</name>
</gene>